<protein>
    <submittedName>
        <fullName evidence="1">Uncharacterized protein</fullName>
    </submittedName>
</protein>
<dbReference type="EMBL" id="PZQS01000005">
    <property type="protein sequence ID" value="PVD30458.1"/>
    <property type="molecule type" value="Genomic_DNA"/>
</dbReference>
<dbReference type="Proteomes" id="UP000245119">
    <property type="component" value="Linkage Group LG5"/>
</dbReference>
<keyword evidence="2" id="KW-1185">Reference proteome</keyword>
<comment type="caution">
    <text evidence="1">The sequence shown here is derived from an EMBL/GenBank/DDBJ whole genome shotgun (WGS) entry which is preliminary data.</text>
</comment>
<reference evidence="1 2" key="1">
    <citation type="submission" date="2018-04" db="EMBL/GenBank/DDBJ databases">
        <title>The genome of golden apple snail Pomacea canaliculata provides insight into stress tolerance and invasive adaptation.</title>
        <authorList>
            <person name="Liu C."/>
            <person name="Liu B."/>
            <person name="Ren Y."/>
            <person name="Zhang Y."/>
            <person name="Wang H."/>
            <person name="Li S."/>
            <person name="Jiang F."/>
            <person name="Yin L."/>
            <person name="Zhang G."/>
            <person name="Qian W."/>
            <person name="Fan W."/>
        </authorList>
    </citation>
    <scope>NUCLEOTIDE SEQUENCE [LARGE SCALE GENOMIC DNA]</scope>
    <source>
        <strain evidence="1">SZHN2017</strain>
        <tissue evidence="1">Muscle</tissue>
    </source>
</reference>
<organism evidence="1 2">
    <name type="scientific">Pomacea canaliculata</name>
    <name type="common">Golden apple snail</name>
    <dbReference type="NCBI Taxonomy" id="400727"/>
    <lineage>
        <taxon>Eukaryota</taxon>
        <taxon>Metazoa</taxon>
        <taxon>Spiralia</taxon>
        <taxon>Lophotrochozoa</taxon>
        <taxon>Mollusca</taxon>
        <taxon>Gastropoda</taxon>
        <taxon>Caenogastropoda</taxon>
        <taxon>Architaenioglossa</taxon>
        <taxon>Ampullarioidea</taxon>
        <taxon>Ampullariidae</taxon>
        <taxon>Pomacea</taxon>
    </lineage>
</organism>
<sequence>MTVIDSLEQREDLLNNVSFVFVACRVFGFVVVGRGVLVCAWNVAAVDDVCGDRGVCSDDDDDYCMSVFWVSGARSGRSKVIVGCNPCARHAVASASGLSPMFLRSGKSSPRGWKAWSTLTALRAARWLTRRATC</sequence>
<evidence type="ECO:0000313" key="1">
    <source>
        <dbReference type="EMBL" id="PVD30458.1"/>
    </source>
</evidence>
<dbReference type="AlphaFoldDB" id="A0A2T7PAM1"/>
<evidence type="ECO:0000313" key="2">
    <source>
        <dbReference type="Proteomes" id="UP000245119"/>
    </source>
</evidence>
<gene>
    <name evidence="1" type="ORF">C0Q70_09724</name>
</gene>
<name>A0A2T7PAM1_POMCA</name>
<proteinExistence type="predicted"/>
<accession>A0A2T7PAM1</accession>